<dbReference type="Proteomes" id="UP000253975">
    <property type="component" value="Unassembled WGS sequence"/>
</dbReference>
<dbReference type="Gene3D" id="3.40.50.720">
    <property type="entry name" value="NAD(P)-binding Rossmann-like Domain"/>
    <property type="match status" value="1"/>
</dbReference>
<dbReference type="Pfam" id="PF07992">
    <property type="entry name" value="Pyr_redox_2"/>
    <property type="match status" value="1"/>
</dbReference>
<dbReference type="SUPFAM" id="SSF51905">
    <property type="entry name" value="FAD/NAD(P)-binding domain"/>
    <property type="match status" value="1"/>
</dbReference>
<evidence type="ECO:0000313" key="7">
    <source>
        <dbReference type="EMBL" id="RDB57752.1"/>
    </source>
</evidence>
<gene>
    <name evidence="7" type="ORF">C1881_07150</name>
</gene>
<feature type="domain" description="FAD/NAD(P)-binding" evidence="6">
    <location>
        <begin position="221"/>
        <end position="378"/>
    </location>
</feature>
<evidence type="ECO:0000313" key="8">
    <source>
        <dbReference type="Proteomes" id="UP000253975"/>
    </source>
</evidence>
<evidence type="ECO:0000256" key="1">
    <source>
        <dbReference type="ARBA" id="ARBA00001917"/>
    </source>
</evidence>
<keyword evidence="5" id="KW-0560">Oxidoreductase</keyword>
<reference evidence="7 8" key="1">
    <citation type="journal article" date="2018" name="Elife">
        <title>Discovery and characterization of a prevalent human gut bacterial enzyme sufficient for the inactivation of a family of plant toxins.</title>
        <authorList>
            <person name="Koppel N."/>
            <person name="Bisanz J.E."/>
            <person name="Pandelia M.E."/>
            <person name="Turnbaugh P.J."/>
            <person name="Balskus E.P."/>
        </authorList>
    </citation>
    <scope>NUCLEOTIDE SEQUENCE [LARGE SCALE GENOMIC DNA]</scope>
    <source>
        <strain evidence="7 8">OB21 GAM31</strain>
    </source>
</reference>
<dbReference type="InterPro" id="IPR013785">
    <property type="entry name" value="Aldolase_TIM"/>
</dbReference>
<comment type="similarity">
    <text evidence="2">In the N-terminal section; belongs to the NADH:flavin oxidoreductase/NADH oxidase family.</text>
</comment>
<dbReference type="PRINTS" id="PR00368">
    <property type="entry name" value="FADPNR"/>
</dbReference>
<dbReference type="InterPro" id="IPR023753">
    <property type="entry name" value="FAD/NAD-binding_dom"/>
</dbReference>
<evidence type="ECO:0000256" key="4">
    <source>
        <dbReference type="ARBA" id="ARBA00022643"/>
    </source>
</evidence>
<dbReference type="AlphaFoldDB" id="A0A369LF67"/>
<name>A0A369LF67_9ACTN</name>
<protein>
    <recommendedName>
        <fullName evidence="6">FAD/NAD(P)-binding domain-containing protein</fullName>
    </recommendedName>
</protein>
<evidence type="ECO:0000256" key="5">
    <source>
        <dbReference type="ARBA" id="ARBA00023002"/>
    </source>
</evidence>
<dbReference type="EMBL" id="PPTO01000011">
    <property type="protein sequence ID" value="RDB57752.1"/>
    <property type="molecule type" value="Genomic_DNA"/>
</dbReference>
<dbReference type="InterPro" id="IPR051793">
    <property type="entry name" value="NADH:flavin_oxidoreductase"/>
</dbReference>
<sequence length="477" mass="50130">MPPLLAAYSGNSEPVCPLAEPTLTTERIHGAGFDSLVNTKEELAAICQAIEAAGADALELRLGTFAFNEAQFINDVCFAGYGYDGTMSYGIAFDPKSNFQGILDSSHSGCGLIMGACRYVKQFVKIPVGGVVFMDPASAPDYFGQALNDDTLELIYVHRAVSNCDSEYANKLLENRIDGIRPCCRCLNCMGGPCRVNPTSAMGSIEAMPEGFEVPACDGSKKVMVIGGGPAGMEAARVCAECGYDVSLCEKSALGGLLDFAEMVKGKHESLSRLKNYLSHVLEVEGVNVVTGKEVDAAFAHEEKPDVVIVSTGSKRPGLAASGSSATPVIGVTDSLSAEIGNNMVAVLGFNAQTVDTAHYLTAQGKKVTIVSDEPEEAFGTGQSMMLDKFVEPVFLAAGGREQAEERRRWGSGAYTSFGVDITVPCDCVVDASNMVAGTSLADELSGDFDVVAVGDCPTPLNIQNAITTANLAARHC</sequence>
<evidence type="ECO:0000256" key="2">
    <source>
        <dbReference type="ARBA" id="ARBA00011048"/>
    </source>
</evidence>
<dbReference type="InterPro" id="IPR036188">
    <property type="entry name" value="FAD/NAD-bd_sf"/>
</dbReference>
<evidence type="ECO:0000256" key="3">
    <source>
        <dbReference type="ARBA" id="ARBA00022630"/>
    </source>
</evidence>
<dbReference type="PANTHER" id="PTHR42917:SF2">
    <property type="entry name" value="2,4-DIENOYL-COA REDUCTASE [(2E)-ENOYL-COA-PRODUCING]"/>
    <property type="match status" value="1"/>
</dbReference>
<dbReference type="Gene3D" id="3.20.20.70">
    <property type="entry name" value="Aldolase class I"/>
    <property type="match status" value="1"/>
</dbReference>
<dbReference type="Gene3D" id="3.50.50.60">
    <property type="entry name" value="FAD/NAD(P)-binding domain"/>
    <property type="match status" value="1"/>
</dbReference>
<dbReference type="SUPFAM" id="SSF51395">
    <property type="entry name" value="FMN-linked oxidoreductases"/>
    <property type="match status" value="1"/>
</dbReference>
<dbReference type="GO" id="GO:0016491">
    <property type="term" value="F:oxidoreductase activity"/>
    <property type="evidence" value="ECO:0007669"/>
    <property type="project" value="UniProtKB-KW"/>
</dbReference>
<keyword evidence="3" id="KW-0285">Flavoprotein</keyword>
<proteinExistence type="inferred from homology"/>
<dbReference type="PANTHER" id="PTHR42917">
    <property type="entry name" value="2,4-DIENOYL-COA REDUCTASE"/>
    <property type="match status" value="1"/>
</dbReference>
<accession>A0A369LF67</accession>
<organism evidence="7 8">
    <name type="scientific">Slackia isoflavoniconvertens</name>
    <dbReference type="NCBI Taxonomy" id="572010"/>
    <lineage>
        <taxon>Bacteria</taxon>
        <taxon>Bacillati</taxon>
        <taxon>Actinomycetota</taxon>
        <taxon>Coriobacteriia</taxon>
        <taxon>Eggerthellales</taxon>
        <taxon>Eggerthellaceae</taxon>
        <taxon>Slackia</taxon>
    </lineage>
</organism>
<comment type="cofactor">
    <cofactor evidence="1">
        <name>FMN</name>
        <dbReference type="ChEBI" id="CHEBI:58210"/>
    </cofactor>
</comment>
<keyword evidence="4" id="KW-0288">FMN</keyword>
<comment type="caution">
    <text evidence="7">The sequence shown here is derived from an EMBL/GenBank/DDBJ whole genome shotgun (WGS) entry which is preliminary data.</text>
</comment>
<evidence type="ECO:0000259" key="6">
    <source>
        <dbReference type="Pfam" id="PF07992"/>
    </source>
</evidence>